<keyword evidence="1" id="KW-0597">Phosphoprotein</keyword>
<dbReference type="InterPro" id="IPR043128">
    <property type="entry name" value="Rev_trsase/Diguanyl_cyclase"/>
</dbReference>
<name>A0ABZ0AYZ3_9BURK</name>
<dbReference type="SMART" id="SM00267">
    <property type="entry name" value="GGDEF"/>
    <property type="match status" value="1"/>
</dbReference>
<dbReference type="Pfam" id="PF00563">
    <property type="entry name" value="EAL"/>
    <property type="match status" value="1"/>
</dbReference>
<dbReference type="InterPro" id="IPR001633">
    <property type="entry name" value="EAL_dom"/>
</dbReference>
<dbReference type="SMART" id="SM00448">
    <property type="entry name" value="REC"/>
    <property type="match status" value="1"/>
</dbReference>
<reference evidence="5 6" key="1">
    <citation type="submission" date="2023-08" db="EMBL/GenBank/DDBJ databases">
        <title>Rhodoferax potami sp. nov. and Rhodoferax mekongensis sp. nov., isolated from the Mekong River in Thailand.</title>
        <authorList>
            <person name="Kitikhun S."/>
            <person name="Charoenyingcharoen P."/>
            <person name="Siriarchawattana P."/>
            <person name="Likhitrattanapisal S."/>
            <person name="Nilsakha T."/>
            <person name="Chanpet A."/>
            <person name="Rattanawaree P."/>
            <person name="Ingsriswang S."/>
        </authorList>
    </citation>
    <scope>NUCLEOTIDE SEQUENCE [LARGE SCALE GENOMIC DNA]</scope>
    <source>
        <strain evidence="5 6">TBRC 17307</strain>
    </source>
</reference>
<dbReference type="NCBIfam" id="TIGR00254">
    <property type="entry name" value="GGDEF"/>
    <property type="match status" value="1"/>
</dbReference>
<dbReference type="SUPFAM" id="SSF141868">
    <property type="entry name" value="EAL domain-like"/>
    <property type="match status" value="1"/>
</dbReference>
<feature type="domain" description="EAL" evidence="3">
    <location>
        <begin position="313"/>
        <end position="567"/>
    </location>
</feature>
<dbReference type="CDD" id="cd01948">
    <property type="entry name" value="EAL"/>
    <property type="match status" value="1"/>
</dbReference>
<dbReference type="Gene3D" id="3.20.20.450">
    <property type="entry name" value="EAL domain"/>
    <property type="match status" value="1"/>
</dbReference>
<feature type="modified residue" description="4-aspartylphosphate" evidence="1">
    <location>
        <position position="51"/>
    </location>
</feature>
<dbReference type="Proteomes" id="UP001302257">
    <property type="component" value="Chromosome"/>
</dbReference>
<sequence length="577" mass="62995">MKILIAEDEPSLRENLQWMLELEGFEVLAACDGLEALAMAQSHKPDLVLTDVMMPGLDGFGLVKALRENPGSSTLPIIMLTARADRTDTRTGMNLGADDYLTKPCRREELLEAVHARLERSRIQQLAAQRMQMEVRQAMQIDTLTALPGRDLFEQQLDNALNACPTVSLLCLGLDGFSKINESLGTGVGDLVLREVGKRLQQCTLQSDRTRPYDAVGRLGGDQFAVCLADLPDPAALAAHAGNLLRALSQPYNVSGHTLFLTASIGGSAYPEQADSVHALLLNAESALHHAKPDGPGTYVYFDAAMNRRVARSLLIHNELHRALENGDLQLFYQPQVRISTGEVVGFEALLRWQHATMGWISPAEFIPVAEQSGIIVQIGEWVMHTAARQAAQWLARGHRNFRIAVNISVRQFVGQDLPQLVDTVLKETGLPPHMLELEVTESLALHSVATTLAILHDCKSLGVKLAMDDFGTGYSSLSYLKRYPLDALKIDQAFVRNIPQDQGDMAITRAIVAMAHSFGMSVIAEGVETIAQLEFLRALGCEDVQGYLFSKPVPADQAATAFAGFATYPAVSDPVI</sequence>
<dbReference type="Gene3D" id="3.40.50.2300">
    <property type="match status" value="1"/>
</dbReference>
<dbReference type="SUPFAM" id="SSF55073">
    <property type="entry name" value="Nucleotide cyclase"/>
    <property type="match status" value="1"/>
</dbReference>
<dbReference type="PROSITE" id="PS50110">
    <property type="entry name" value="RESPONSE_REGULATORY"/>
    <property type="match status" value="1"/>
</dbReference>
<dbReference type="SUPFAM" id="SSF52172">
    <property type="entry name" value="CheY-like"/>
    <property type="match status" value="1"/>
</dbReference>
<dbReference type="InterPro" id="IPR029787">
    <property type="entry name" value="Nucleotide_cyclase"/>
</dbReference>
<keyword evidence="6" id="KW-1185">Reference proteome</keyword>
<feature type="domain" description="GGDEF" evidence="4">
    <location>
        <begin position="165"/>
        <end position="304"/>
    </location>
</feature>
<gene>
    <name evidence="5" type="ORF">RAN89_15890</name>
</gene>
<dbReference type="InterPro" id="IPR000160">
    <property type="entry name" value="GGDEF_dom"/>
</dbReference>
<proteinExistence type="predicted"/>
<dbReference type="PROSITE" id="PS50887">
    <property type="entry name" value="GGDEF"/>
    <property type="match status" value="1"/>
</dbReference>
<dbReference type="Pfam" id="PF00072">
    <property type="entry name" value="Response_reg"/>
    <property type="match status" value="1"/>
</dbReference>
<dbReference type="PANTHER" id="PTHR33121">
    <property type="entry name" value="CYCLIC DI-GMP PHOSPHODIESTERASE PDEF"/>
    <property type="match status" value="1"/>
</dbReference>
<organism evidence="5 6">
    <name type="scientific">Rhodoferax mekongensis</name>
    <dbReference type="NCBI Taxonomy" id="3068341"/>
    <lineage>
        <taxon>Bacteria</taxon>
        <taxon>Pseudomonadati</taxon>
        <taxon>Pseudomonadota</taxon>
        <taxon>Betaproteobacteria</taxon>
        <taxon>Burkholderiales</taxon>
        <taxon>Comamonadaceae</taxon>
        <taxon>Rhodoferax</taxon>
    </lineage>
</organism>
<feature type="domain" description="Response regulatory" evidence="2">
    <location>
        <begin position="2"/>
        <end position="118"/>
    </location>
</feature>
<dbReference type="CDD" id="cd17574">
    <property type="entry name" value="REC_OmpR"/>
    <property type="match status" value="1"/>
</dbReference>
<accession>A0ABZ0AYZ3</accession>
<dbReference type="InterPro" id="IPR035919">
    <property type="entry name" value="EAL_sf"/>
</dbReference>
<evidence type="ECO:0000313" key="5">
    <source>
        <dbReference type="EMBL" id="WNO04366.1"/>
    </source>
</evidence>
<dbReference type="Gene3D" id="3.30.70.270">
    <property type="match status" value="1"/>
</dbReference>
<evidence type="ECO:0000313" key="6">
    <source>
        <dbReference type="Proteomes" id="UP001302257"/>
    </source>
</evidence>
<dbReference type="InterPro" id="IPR011006">
    <property type="entry name" value="CheY-like_superfamily"/>
</dbReference>
<evidence type="ECO:0000259" key="4">
    <source>
        <dbReference type="PROSITE" id="PS50887"/>
    </source>
</evidence>
<evidence type="ECO:0000256" key="1">
    <source>
        <dbReference type="PROSITE-ProRule" id="PRU00169"/>
    </source>
</evidence>
<dbReference type="Pfam" id="PF00990">
    <property type="entry name" value="GGDEF"/>
    <property type="match status" value="1"/>
</dbReference>
<protein>
    <submittedName>
        <fullName evidence="5">EAL domain-containing protein</fullName>
    </submittedName>
</protein>
<dbReference type="CDD" id="cd01949">
    <property type="entry name" value="GGDEF"/>
    <property type="match status" value="1"/>
</dbReference>
<dbReference type="InterPro" id="IPR050706">
    <property type="entry name" value="Cyclic-di-GMP_PDE-like"/>
</dbReference>
<dbReference type="PROSITE" id="PS50883">
    <property type="entry name" value="EAL"/>
    <property type="match status" value="1"/>
</dbReference>
<dbReference type="InterPro" id="IPR001789">
    <property type="entry name" value="Sig_transdc_resp-reg_receiver"/>
</dbReference>
<evidence type="ECO:0000259" key="3">
    <source>
        <dbReference type="PROSITE" id="PS50883"/>
    </source>
</evidence>
<dbReference type="PANTHER" id="PTHR33121:SF71">
    <property type="entry name" value="OXYGEN SENSOR PROTEIN DOSP"/>
    <property type="match status" value="1"/>
</dbReference>
<dbReference type="EMBL" id="CP132507">
    <property type="protein sequence ID" value="WNO04366.1"/>
    <property type="molecule type" value="Genomic_DNA"/>
</dbReference>
<evidence type="ECO:0000259" key="2">
    <source>
        <dbReference type="PROSITE" id="PS50110"/>
    </source>
</evidence>
<dbReference type="RefSeq" id="WP_313867211.1">
    <property type="nucleotide sequence ID" value="NZ_CP132507.1"/>
</dbReference>
<dbReference type="SMART" id="SM00052">
    <property type="entry name" value="EAL"/>
    <property type="match status" value="1"/>
</dbReference>